<feature type="domain" description="Urease accessory protein UreH-like transmembrane" evidence="2">
    <location>
        <begin position="11"/>
        <end position="205"/>
    </location>
</feature>
<sequence>MQPLALLASGLVAGLVAGTASCTAVQGGLLVGLTSGGCERPSRDPVLVAWFLAGRLVSYSAAGVLLGLVGSAVSLPPEVRALLLVAAGIMVIAYATRLLRRRRQSGCDETPRREASSAVRSAIRNAVGSAPLLGAATILIPCGVTLGMEMVAVSSGSPLGGAAVMAGFVIGTAPAFALLGWVLRRVSRTRLARLAGVAALVAGLWTVGSGVSLGGWLAPPGSAITESTLAAPGSATTEAGPGPATDESTAARTVTVWATRDGYRPAMVTARAGVPVDIVFKLADQGCTRTVTIAGRDFALPATVRLPSQRPGSLRYVCGMGMYIGYINFS</sequence>
<evidence type="ECO:0000313" key="3">
    <source>
        <dbReference type="EMBL" id="MFD1541949.1"/>
    </source>
</evidence>
<feature type="transmembrane region" description="Helical" evidence="1">
    <location>
        <begin position="81"/>
        <end position="99"/>
    </location>
</feature>
<feature type="transmembrane region" description="Helical" evidence="1">
    <location>
        <begin position="159"/>
        <end position="182"/>
    </location>
</feature>
<feature type="transmembrane region" description="Helical" evidence="1">
    <location>
        <begin position="48"/>
        <end position="69"/>
    </location>
</feature>
<keyword evidence="1" id="KW-1133">Transmembrane helix</keyword>
<gene>
    <name evidence="3" type="ORF">ACFSJ0_33210</name>
</gene>
<proteinExistence type="predicted"/>
<accession>A0ABW4GH84</accession>
<dbReference type="Pfam" id="PF13386">
    <property type="entry name" value="DsbD_2"/>
    <property type="match status" value="1"/>
</dbReference>
<dbReference type="PANTHER" id="PTHR42208">
    <property type="entry name" value="HEAVY METAL TRANSPORTER-RELATED"/>
    <property type="match status" value="1"/>
</dbReference>
<feature type="transmembrane region" description="Helical" evidence="1">
    <location>
        <begin position="194"/>
        <end position="218"/>
    </location>
</feature>
<dbReference type="PANTHER" id="PTHR42208:SF1">
    <property type="entry name" value="HEAVY METAL TRANSPORTER"/>
    <property type="match status" value="1"/>
</dbReference>
<dbReference type="Proteomes" id="UP001597097">
    <property type="component" value="Unassembled WGS sequence"/>
</dbReference>
<evidence type="ECO:0000256" key="1">
    <source>
        <dbReference type="SAM" id="Phobius"/>
    </source>
</evidence>
<name>A0ABW4GH84_9ACTN</name>
<dbReference type="InterPro" id="IPR039447">
    <property type="entry name" value="UreH-like_TM_dom"/>
</dbReference>
<keyword evidence="1" id="KW-0812">Transmembrane</keyword>
<dbReference type="RefSeq" id="WP_219535493.1">
    <property type="nucleotide sequence ID" value="NZ_JAHKRM010000026.1"/>
</dbReference>
<reference evidence="4" key="1">
    <citation type="journal article" date="2019" name="Int. J. Syst. Evol. Microbiol.">
        <title>The Global Catalogue of Microorganisms (GCM) 10K type strain sequencing project: providing services to taxonomists for standard genome sequencing and annotation.</title>
        <authorList>
            <consortium name="The Broad Institute Genomics Platform"/>
            <consortium name="The Broad Institute Genome Sequencing Center for Infectious Disease"/>
            <person name="Wu L."/>
            <person name="Ma J."/>
        </authorList>
    </citation>
    <scope>NUCLEOTIDE SEQUENCE [LARGE SCALE GENOMIC DNA]</scope>
    <source>
        <strain evidence="4">CGMCC 1.15399</strain>
    </source>
</reference>
<comment type="caution">
    <text evidence="3">The sequence shown here is derived from an EMBL/GenBank/DDBJ whole genome shotgun (WGS) entry which is preliminary data.</text>
</comment>
<keyword evidence="4" id="KW-1185">Reference proteome</keyword>
<dbReference type="EMBL" id="JBHUCM010000031">
    <property type="protein sequence ID" value="MFD1541949.1"/>
    <property type="molecule type" value="Genomic_DNA"/>
</dbReference>
<evidence type="ECO:0000259" key="2">
    <source>
        <dbReference type="Pfam" id="PF13386"/>
    </source>
</evidence>
<protein>
    <submittedName>
        <fullName evidence="3">Sulfite exporter TauE/SafE family protein</fullName>
    </submittedName>
</protein>
<evidence type="ECO:0000313" key="4">
    <source>
        <dbReference type="Proteomes" id="UP001597097"/>
    </source>
</evidence>
<organism evidence="3 4">
    <name type="scientific">Nonomuraea guangzhouensis</name>
    <dbReference type="NCBI Taxonomy" id="1291555"/>
    <lineage>
        <taxon>Bacteria</taxon>
        <taxon>Bacillati</taxon>
        <taxon>Actinomycetota</taxon>
        <taxon>Actinomycetes</taxon>
        <taxon>Streptosporangiales</taxon>
        <taxon>Streptosporangiaceae</taxon>
        <taxon>Nonomuraea</taxon>
    </lineage>
</organism>
<keyword evidence="1" id="KW-0472">Membrane</keyword>